<evidence type="ECO:0000313" key="3">
    <source>
        <dbReference type="Proteomes" id="UP000516444"/>
    </source>
</evidence>
<dbReference type="GO" id="GO:0004074">
    <property type="term" value="F:biliverdin reductase [NAD(P)H] activity"/>
    <property type="evidence" value="ECO:0007669"/>
    <property type="project" value="TreeGrafter"/>
</dbReference>
<organism evidence="2 3">
    <name type="scientific">Streptomyces aurantiacus</name>
    <dbReference type="NCBI Taxonomy" id="47760"/>
    <lineage>
        <taxon>Bacteria</taxon>
        <taxon>Bacillati</taxon>
        <taxon>Actinomycetota</taxon>
        <taxon>Actinomycetes</taxon>
        <taxon>Kitasatosporales</taxon>
        <taxon>Streptomycetaceae</taxon>
        <taxon>Streptomyces</taxon>
        <taxon>Streptomyces aurantiacus group</taxon>
    </lineage>
</organism>
<sequence>MHLLLSILLTSLFRMDLIILAASGRTGLAITRQALERGHTVTAIARDPERVTLPGHAALRVVAGDVHDPASLAAVIDADSVVLSALGTEQAGVLLAGAEAVVAAGPGRVIWLGAYGTGRSAAVAGEAAGILGKLLGDRLADKVAADDIVLAAGGTAFHAGVLADGPESPARRTVGLEAAPPFDLTATVTRDTVAAAMLDEAETPRFTGTVALPLTG</sequence>
<dbReference type="InterPro" id="IPR016040">
    <property type="entry name" value="NAD(P)-bd_dom"/>
</dbReference>
<name>A0A7G1NW76_9ACTN</name>
<dbReference type="PANTHER" id="PTHR43355:SF2">
    <property type="entry name" value="FLAVIN REDUCTASE (NADPH)"/>
    <property type="match status" value="1"/>
</dbReference>
<feature type="domain" description="NAD(P)-binding" evidence="1">
    <location>
        <begin position="22"/>
        <end position="203"/>
    </location>
</feature>
<gene>
    <name evidence="2" type="ORF">GCM10017557_08190</name>
</gene>
<dbReference type="EMBL" id="AP023440">
    <property type="protein sequence ID" value="BCL25960.1"/>
    <property type="molecule type" value="Genomic_DNA"/>
</dbReference>
<dbReference type="PANTHER" id="PTHR43355">
    <property type="entry name" value="FLAVIN REDUCTASE (NADPH)"/>
    <property type="match status" value="1"/>
</dbReference>
<keyword evidence="3" id="KW-1185">Reference proteome</keyword>
<dbReference type="Pfam" id="PF13460">
    <property type="entry name" value="NAD_binding_10"/>
    <property type="match status" value="1"/>
</dbReference>
<evidence type="ECO:0000259" key="1">
    <source>
        <dbReference type="Pfam" id="PF13460"/>
    </source>
</evidence>
<dbReference type="AlphaFoldDB" id="A0A7G1NW76"/>
<accession>A0A7G1NW76</accession>
<dbReference type="InterPro" id="IPR051606">
    <property type="entry name" value="Polyketide_Oxido-like"/>
</dbReference>
<dbReference type="KEGG" id="sgm:GCM10017557_08190"/>
<protein>
    <submittedName>
        <fullName evidence="2">Flavin reductase</fullName>
    </submittedName>
</protein>
<dbReference type="SUPFAM" id="SSF51735">
    <property type="entry name" value="NAD(P)-binding Rossmann-fold domains"/>
    <property type="match status" value="1"/>
</dbReference>
<proteinExistence type="predicted"/>
<dbReference type="Gene3D" id="3.40.50.720">
    <property type="entry name" value="NAD(P)-binding Rossmann-like Domain"/>
    <property type="match status" value="1"/>
</dbReference>
<reference evidence="2 3" key="1">
    <citation type="journal article" date="2014" name="Int. J. Syst. Evol. Microbiol.">
        <title>Complete genome sequence of Corynebacterium casei LMG S-19264T (=DSM 44701T), isolated from a smear-ripened cheese.</title>
        <authorList>
            <consortium name="US DOE Joint Genome Institute (JGI-PGF)"/>
            <person name="Walter F."/>
            <person name="Albersmeier A."/>
            <person name="Kalinowski J."/>
            <person name="Ruckert C."/>
        </authorList>
    </citation>
    <scope>NUCLEOTIDE SEQUENCE [LARGE SCALE GENOMIC DNA]</scope>
    <source>
        <strain evidence="2 3">JCM 4677</strain>
    </source>
</reference>
<dbReference type="GO" id="GO:0042602">
    <property type="term" value="F:riboflavin reductase (NADPH) activity"/>
    <property type="evidence" value="ECO:0007669"/>
    <property type="project" value="TreeGrafter"/>
</dbReference>
<dbReference type="InterPro" id="IPR036291">
    <property type="entry name" value="NAD(P)-bd_dom_sf"/>
</dbReference>
<dbReference type="Proteomes" id="UP000516444">
    <property type="component" value="Chromosome"/>
</dbReference>
<evidence type="ECO:0000313" key="2">
    <source>
        <dbReference type="EMBL" id="BCL25960.1"/>
    </source>
</evidence>